<dbReference type="PROSITE" id="PS51479">
    <property type="entry name" value="ZF_RTR1"/>
    <property type="match status" value="1"/>
</dbReference>
<dbReference type="Pfam" id="PF04181">
    <property type="entry name" value="RPAP2_Rtr1"/>
    <property type="match status" value="1"/>
</dbReference>
<evidence type="ECO:0000256" key="10">
    <source>
        <dbReference type="ARBA" id="ARBA00048336"/>
    </source>
</evidence>
<protein>
    <recommendedName>
        <fullName evidence="12">RNA polymerase II subunit B1 CTD phosphatase RPAP2 homolog</fullName>
        <ecNumber evidence="12">3.1.3.16</ecNumber>
    </recommendedName>
</protein>
<dbReference type="InterPro" id="IPR007308">
    <property type="entry name" value="Rtr1/RPAP2_dom"/>
</dbReference>
<evidence type="ECO:0000256" key="9">
    <source>
        <dbReference type="ARBA" id="ARBA00047761"/>
    </source>
</evidence>
<evidence type="ECO:0000256" key="1">
    <source>
        <dbReference type="ARBA" id="ARBA00004123"/>
    </source>
</evidence>
<keyword evidence="5 12" id="KW-0378">Hydrolase</keyword>
<name>A0A2T7NQB4_POMCA</name>
<comment type="function">
    <text evidence="12">Putative RNA polymerase II subunit B1 C-terminal domain (CTD) phosphatase involved in RNA polymerase II transcription regulation.</text>
</comment>
<reference evidence="15 16" key="1">
    <citation type="submission" date="2018-04" db="EMBL/GenBank/DDBJ databases">
        <title>The genome of golden apple snail Pomacea canaliculata provides insight into stress tolerance and invasive adaptation.</title>
        <authorList>
            <person name="Liu C."/>
            <person name="Liu B."/>
            <person name="Ren Y."/>
            <person name="Zhang Y."/>
            <person name="Wang H."/>
            <person name="Li S."/>
            <person name="Jiang F."/>
            <person name="Yin L."/>
            <person name="Zhang G."/>
            <person name="Qian W."/>
            <person name="Fan W."/>
        </authorList>
    </citation>
    <scope>NUCLEOTIDE SEQUENCE [LARGE SCALE GENOMIC DNA]</scope>
    <source>
        <strain evidence="15">SZHN2017</strain>
        <tissue evidence="15">Muscle</tissue>
    </source>
</reference>
<evidence type="ECO:0000256" key="4">
    <source>
        <dbReference type="ARBA" id="ARBA00022771"/>
    </source>
</evidence>
<comment type="similarity">
    <text evidence="2 11 12">Belongs to the RPAP2 family.</text>
</comment>
<proteinExistence type="inferred from homology"/>
<dbReference type="GO" id="GO:0005737">
    <property type="term" value="C:cytoplasm"/>
    <property type="evidence" value="ECO:0007669"/>
    <property type="project" value="TreeGrafter"/>
</dbReference>
<keyword evidence="7 12" id="KW-0904">Protein phosphatase</keyword>
<feature type="compositionally biased region" description="Polar residues" evidence="13">
    <location>
        <begin position="227"/>
        <end position="256"/>
    </location>
</feature>
<dbReference type="GO" id="GO:0005634">
    <property type="term" value="C:nucleus"/>
    <property type="evidence" value="ECO:0007669"/>
    <property type="project" value="UniProtKB-SubCell"/>
</dbReference>
<evidence type="ECO:0000256" key="6">
    <source>
        <dbReference type="ARBA" id="ARBA00022833"/>
    </source>
</evidence>
<feature type="region of interest" description="Disordered" evidence="13">
    <location>
        <begin position="227"/>
        <end position="259"/>
    </location>
</feature>
<dbReference type="GO" id="GO:0008420">
    <property type="term" value="F:RNA polymerase II CTD heptapeptide repeat phosphatase activity"/>
    <property type="evidence" value="ECO:0007669"/>
    <property type="project" value="UniProtKB-UniRule"/>
</dbReference>
<sequence>MLVLTMPDIALTIPEHCQCTASSIPEVILTMGERDEDIPERFLKSAIDGDKDDKNQGDQRRAELEMKIRHRVACEAKAFDIVNRLIEETVSEEYLQNCCQFIDGSHYADIEEERAITRICGYPLCNKRLEQIPKQKYRISTKSNTVYDISERKNFCSNQCYKASKHVAKQVPSNPVWNRENDPKQKIHFLDKNNRGAVGEEVIGTHMLTVREELRALERLDQLHISDTSSANEDASSVASKASENNPQKFSTQKQQGESKTEYLMHLMSSKKNLFSTMADVQFANDMSNQAVISHDQTPTISTVLKEDESQISNPGSEQLEGSASQKTDEKTVDIEDRDSKPFCMVRSNAALKSHKSTTSILDSVCEIISHWITEETLLLLGFSAREDPASDMLGHVHGDPDIQPSHKNLCQRLAGQEKDFEEFLEGEGVSEKDAADSLKPIPSFEKVQKKSQEYQLKVREFYGSSQLLKIKRKSDEGDSSKSREAGMKPVQLPAVDSYNQMLIRRRIVLEKLDRVYELI</sequence>
<comment type="caution">
    <text evidence="15">The sequence shown here is derived from an EMBL/GenBank/DDBJ whole genome shotgun (WGS) entry which is preliminary data.</text>
</comment>
<dbReference type="STRING" id="400727.A0A2T7NQB4"/>
<comment type="catalytic activity">
    <reaction evidence="9 12">
        <text>O-phospho-L-seryl-[protein] + H2O = L-seryl-[protein] + phosphate</text>
        <dbReference type="Rhea" id="RHEA:20629"/>
        <dbReference type="Rhea" id="RHEA-COMP:9863"/>
        <dbReference type="Rhea" id="RHEA-COMP:11604"/>
        <dbReference type="ChEBI" id="CHEBI:15377"/>
        <dbReference type="ChEBI" id="CHEBI:29999"/>
        <dbReference type="ChEBI" id="CHEBI:43474"/>
        <dbReference type="ChEBI" id="CHEBI:83421"/>
        <dbReference type="EC" id="3.1.3.16"/>
    </reaction>
</comment>
<evidence type="ECO:0000256" key="7">
    <source>
        <dbReference type="ARBA" id="ARBA00022912"/>
    </source>
</evidence>
<evidence type="ECO:0000259" key="14">
    <source>
        <dbReference type="PROSITE" id="PS51479"/>
    </source>
</evidence>
<dbReference type="AlphaFoldDB" id="A0A2T7NQB4"/>
<accession>A0A2T7NQB4</accession>
<keyword evidence="16" id="KW-1185">Reference proteome</keyword>
<dbReference type="PANTHER" id="PTHR14732">
    <property type="entry name" value="RNA POLYMERASE II SUBUNIT B1 CTD PHOSPHATASE RPAP2-RELATED"/>
    <property type="match status" value="1"/>
</dbReference>
<comment type="catalytic activity">
    <reaction evidence="10 12">
        <text>O-phospho-L-threonyl-[protein] + H2O = L-threonyl-[protein] + phosphate</text>
        <dbReference type="Rhea" id="RHEA:47004"/>
        <dbReference type="Rhea" id="RHEA-COMP:11060"/>
        <dbReference type="Rhea" id="RHEA-COMP:11605"/>
        <dbReference type="ChEBI" id="CHEBI:15377"/>
        <dbReference type="ChEBI" id="CHEBI:30013"/>
        <dbReference type="ChEBI" id="CHEBI:43474"/>
        <dbReference type="ChEBI" id="CHEBI:61977"/>
        <dbReference type="EC" id="3.1.3.16"/>
    </reaction>
</comment>
<feature type="domain" description="RTR1-type" evidence="14">
    <location>
        <begin position="97"/>
        <end position="180"/>
    </location>
</feature>
<evidence type="ECO:0000256" key="13">
    <source>
        <dbReference type="SAM" id="MobiDB-lite"/>
    </source>
</evidence>
<keyword evidence="8 12" id="KW-0539">Nucleus</keyword>
<feature type="region of interest" description="Disordered" evidence="13">
    <location>
        <begin position="306"/>
        <end position="333"/>
    </location>
</feature>
<evidence type="ECO:0000256" key="3">
    <source>
        <dbReference type="ARBA" id="ARBA00022723"/>
    </source>
</evidence>
<dbReference type="OrthoDB" id="2590500at2759"/>
<evidence type="ECO:0000256" key="11">
    <source>
        <dbReference type="PROSITE-ProRule" id="PRU00812"/>
    </source>
</evidence>
<evidence type="ECO:0000256" key="12">
    <source>
        <dbReference type="RuleBase" id="RU367080"/>
    </source>
</evidence>
<evidence type="ECO:0000256" key="5">
    <source>
        <dbReference type="ARBA" id="ARBA00022801"/>
    </source>
</evidence>
<dbReference type="EMBL" id="PZQS01000010">
    <property type="protein sequence ID" value="PVD23342.1"/>
    <property type="molecule type" value="Genomic_DNA"/>
</dbReference>
<keyword evidence="4 12" id="KW-0863">Zinc-finger</keyword>
<dbReference type="GO" id="GO:0043175">
    <property type="term" value="F:RNA polymerase core enzyme binding"/>
    <property type="evidence" value="ECO:0007669"/>
    <property type="project" value="UniProtKB-UniRule"/>
</dbReference>
<dbReference type="Gene3D" id="1.25.40.820">
    <property type="match status" value="1"/>
</dbReference>
<feature type="compositionally biased region" description="Polar residues" evidence="13">
    <location>
        <begin position="311"/>
        <end position="326"/>
    </location>
</feature>
<comment type="subcellular location">
    <subcellularLocation>
        <location evidence="1 12">Nucleus</location>
    </subcellularLocation>
</comment>
<evidence type="ECO:0000256" key="2">
    <source>
        <dbReference type="ARBA" id="ARBA00005676"/>
    </source>
</evidence>
<dbReference type="Proteomes" id="UP000245119">
    <property type="component" value="Linkage Group LG10"/>
</dbReference>
<keyword evidence="6 12" id="KW-0862">Zinc</keyword>
<evidence type="ECO:0000313" key="16">
    <source>
        <dbReference type="Proteomes" id="UP000245119"/>
    </source>
</evidence>
<dbReference type="InterPro" id="IPR038534">
    <property type="entry name" value="Rtr1/RPAP2_sf"/>
</dbReference>
<gene>
    <name evidence="15" type="ORF">C0Q70_16610</name>
</gene>
<dbReference type="InterPro" id="IPR039693">
    <property type="entry name" value="Rtr1/RPAP2"/>
</dbReference>
<organism evidence="15 16">
    <name type="scientific">Pomacea canaliculata</name>
    <name type="common">Golden apple snail</name>
    <dbReference type="NCBI Taxonomy" id="400727"/>
    <lineage>
        <taxon>Eukaryota</taxon>
        <taxon>Metazoa</taxon>
        <taxon>Spiralia</taxon>
        <taxon>Lophotrochozoa</taxon>
        <taxon>Mollusca</taxon>
        <taxon>Gastropoda</taxon>
        <taxon>Caenogastropoda</taxon>
        <taxon>Architaenioglossa</taxon>
        <taxon>Ampullarioidea</taxon>
        <taxon>Ampullariidae</taxon>
        <taxon>Pomacea</taxon>
    </lineage>
</organism>
<evidence type="ECO:0000313" key="15">
    <source>
        <dbReference type="EMBL" id="PVD23342.1"/>
    </source>
</evidence>
<dbReference type="PANTHER" id="PTHR14732:SF0">
    <property type="entry name" value="RNA POLYMERASE II SUBUNIT B1 CTD PHOSPHATASE RPAP2-RELATED"/>
    <property type="match status" value="1"/>
</dbReference>
<dbReference type="EC" id="3.1.3.16" evidence="12"/>
<dbReference type="GO" id="GO:0008270">
    <property type="term" value="F:zinc ion binding"/>
    <property type="evidence" value="ECO:0007669"/>
    <property type="project" value="UniProtKB-KW"/>
</dbReference>
<evidence type="ECO:0000256" key="8">
    <source>
        <dbReference type="ARBA" id="ARBA00023242"/>
    </source>
</evidence>
<keyword evidence="3 12" id="KW-0479">Metal-binding</keyword>